<dbReference type="EMBL" id="LFVU01000027">
    <property type="protein sequence ID" value="KMT21600.1"/>
    <property type="molecule type" value="Genomic_DNA"/>
</dbReference>
<dbReference type="AlphaFoldDB" id="A0A0J8D679"/>
<keyword evidence="4" id="KW-1185">Reference proteome</keyword>
<comment type="caution">
    <text evidence="3">The sequence shown here is derived from an EMBL/GenBank/DDBJ whole genome shotgun (WGS) entry which is preliminary data.</text>
</comment>
<protein>
    <submittedName>
        <fullName evidence="3">Phage tail protein</fullName>
    </submittedName>
</protein>
<dbReference type="OrthoDB" id="2079081at2"/>
<name>A0A0J8D679_CLOCY</name>
<dbReference type="Pfam" id="PF22768">
    <property type="entry name" value="SPP1_Dit"/>
    <property type="match status" value="1"/>
</dbReference>
<organism evidence="3 4">
    <name type="scientific">Clostridium cylindrosporum DSM 605</name>
    <dbReference type="NCBI Taxonomy" id="1121307"/>
    <lineage>
        <taxon>Bacteria</taxon>
        <taxon>Bacillati</taxon>
        <taxon>Bacillota</taxon>
        <taxon>Clostridia</taxon>
        <taxon>Eubacteriales</taxon>
        <taxon>Clostridiaceae</taxon>
        <taxon>Clostridium</taxon>
    </lineage>
</organism>
<evidence type="ECO:0000259" key="2">
    <source>
        <dbReference type="Pfam" id="PF22768"/>
    </source>
</evidence>
<evidence type="ECO:0000259" key="1">
    <source>
        <dbReference type="Pfam" id="PF05709"/>
    </source>
</evidence>
<accession>A0A0J8D679</accession>
<dbReference type="InterPro" id="IPR054738">
    <property type="entry name" value="Siphovirus-type_tail_C"/>
</dbReference>
<evidence type="ECO:0000313" key="4">
    <source>
        <dbReference type="Proteomes" id="UP000036756"/>
    </source>
</evidence>
<dbReference type="Gene3D" id="2.60.120.860">
    <property type="match status" value="1"/>
</dbReference>
<dbReference type="Gene3D" id="2.40.30.200">
    <property type="match status" value="1"/>
</dbReference>
<dbReference type="InterPro" id="IPR008841">
    <property type="entry name" value="Siphovirus-type_tail_N"/>
</dbReference>
<feature type="domain" description="Siphovirus-type tail component C-terminal" evidence="2">
    <location>
        <begin position="191"/>
        <end position="292"/>
    </location>
</feature>
<sequence length="295" mass="33404">MYTTIAIINEIKKNYVTINTYLKGDTGIVLTSFEDNQLKGEVSTVKGINQYGTTITTTTLGNRDIDMQGVIIANNRKEIEIIKRDLIATLNPLDDIVIKYTDDNINKEIQARASSVPMFDSNYKLNSECLLGFKVSFDCYSPFWQDTEKTIVNIGTWLDKFEFPFMLDDTAGIEFGTKGPNEIEFINNGDVDAALEVVFIGPALNPKVTLSDNEFIKVNKNILDQEMLYISTAYGNKRVEITKADGAIENAYNYIDIFSSFFNLKEGYNKITYSTEDNSVPQNVFIKYKNQYLSL</sequence>
<dbReference type="Proteomes" id="UP000036756">
    <property type="component" value="Unassembled WGS sequence"/>
</dbReference>
<dbReference type="RefSeq" id="WP_048571023.1">
    <property type="nucleotide sequence ID" value="NZ_LFVU01000027.1"/>
</dbReference>
<dbReference type="Pfam" id="PF05709">
    <property type="entry name" value="Sipho_tail"/>
    <property type="match status" value="1"/>
</dbReference>
<gene>
    <name evidence="3" type="ORF">CLCY_2c03620</name>
</gene>
<proteinExistence type="predicted"/>
<reference evidence="3 4" key="1">
    <citation type="submission" date="2015-06" db="EMBL/GenBank/DDBJ databases">
        <title>Draft genome sequence of the purine-degrading Clostridium cylindrosporum HC-1 (DSM 605).</title>
        <authorList>
            <person name="Poehlein A."/>
            <person name="Schiel-Bengelsdorf B."/>
            <person name="Bengelsdorf F."/>
            <person name="Daniel R."/>
            <person name="Duerre P."/>
        </authorList>
    </citation>
    <scope>NUCLEOTIDE SEQUENCE [LARGE SCALE GENOMIC DNA]</scope>
    <source>
        <strain evidence="3 4">DSM 605</strain>
    </source>
</reference>
<dbReference type="PATRIC" id="fig|1121307.3.peg.1220"/>
<evidence type="ECO:0000313" key="3">
    <source>
        <dbReference type="EMBL" id="KMT21600.1"/>
    </source>
</evidence>
<dbReference type="STRING" id="1121307.CLCY_2c03620"/>
<feature type="domain" description="Siphovirus-type tail component RIFT-related" evidence="1">
    <location>
        <begin position="27"/>
        <end position="111"/>
    </location>
</feature>